<feature type="region of interest" description="Disordered" evidence="1">
    <location>
        <begin position="56"/>
        <end position="77"/>
    </location>
</feature>
<evidence type="ECO:0000256" key="1">
    <source>
        <dbReference type="SAM" id="MobiDB-lite"/>
    </source>
</evidence>
<feature type="compositionally biased region" description="Low complexity" evidence="1">
    <location>
        <begin position="61"/>
        <end position="76"/>
    </location>
</feature>
<dbReference type="KEGG" id="dfa:DFA_12015"/>
<sequence>MKGEAGRGPLYRQVTDRFIDPQPLFLIVKNRSVGLRPAELSQSKMREHLANLSQIQTGGYSSSATNNTSTNSTNTNGFNFQDAFTTQTSLGANKVAGDELV</sequence>
<dbReference type="AlphaFoldDB" id="F4QF91"/>
<evidence type="ECO:0000313" key="3">
    <source>
        <dbReference type="Proteomes" id="UP000007797"/>
    </source>
</evidence>
<name>F4QF91_CACFS</name>
<proteinExistence type="predicted"/>
<accession>F4QF91</accession>
<reference evidence="3" key="1">
    <citation type="journal article" date="2011" name="Genome Res.">
        <title>Phylogeny-wide analysis of social amoeba genomes highlights ancient origins for complex intercellular communication.</title>
        <authorList>
            <person name="Heidel A.J."/>
            <person name="Lawal H.M."/>
            <person name="Felder M."/>
            <person name="Schilde C."/>
            <person name="Helps N.R."/>
            <person name="Tunggal B."/>
            <person name="Rivero F."/>
            <person name="John U."/>
            <person name="Schleicher M."/>
            <person name="Eichinger L."/>
            <person name="Platzer M."/>
            <person name="Noegel A.A."/>
            <person name="Schaap P."/>
            <person name="Gloeckner G."/>
        </authorList>
    </citation>
    <scope>NUCLEOTIDE SEQUENCE [LARGE SCALE GENOMIC DNA]</scope>
    <source>
        <strain evidence="3">SH3</strain>
    </source>
</reference>
<dbReference type="GeneID" id="14866534"/>
<organism evidence="2 3">
    <name type="scientific">Cavenderia fasciculata</name>
    <name type="common">Slime mold</name>
    <name type="synonym">Dictyostelium fasciculatum</name>
    <dbReference type="NCBI Taxonomy" id="261658"/>
    <lineage>
        <taxon>Eukaryota</taxon>
        <taxon>Amoebozoa</taxon>
        <taxon>Evosea</taxon>
        <taxon>Eumycetozoa</taxon>
        <taxon>Dictyostelia</taxon>
        <taxon>Acytosteliales</taxon>
        <taxon>Cavenderiaceae</taxon>
        <taxon>Cavenderia</taxon>
    </lineage>
</organism>
<keyword evidence="3" id="KW-1185">Reference proteome</keyword>
<evidence type="ECO:0000313" key="2">
    <source>
        <dbReference type="EMBL" id="EGG14245.1"/>
    </source>
</evidence>
<dbReference type="EMBL" id="GL883029">
    <property type="protein sequence ID" value="EGG14245.1"/>
    <property type="molecule type" value="Genomic_DNA"/>
</dbReference>
<dbReference type="Proteomes" id="UP000007797">
    <property type="component" value="Unassembled WGS sequence"/>
</dbReference>
<dbReference type="RefSeq" id="XP_004350954.1">
    <property type="nucleotide sequence ID" value="XM_004350902.1"/>
</dbReference>
<protein>
    <submittedName>
        <fullName evidence="2">Uncharacterized protein</fullName>
    </submittedName>
</protein>
<gene>
    <name evidence="2" type="ORF">DFA_12015</name>
</gene>